<evidence type="ECO:0000313" key="2">
    <source>
        <dbReference type="Proteomes" id="UP000641932"/>
    </source>
</evidence>
<dbReference type="AlphaFoldDB" id="A0A918A0J8"/>
<accession>A0A918A0J8</accession>
<dbReference type="EMBL" id="BMMS01000052">
    <property type="protein sequence ID" value="GGP00120.1"/>
    <property type="molecule type" value="Genomic_DNA"/>
</dbReference>
<reference evidence="1" key="1">
    <citation type="journal article" date="2014" name="Int. J. Syst. Evol. Microbiol.">
        <title>Complete genome sequence of Corynebacterium casei LMG S-19264T (=DSM 44701T), isolated from a smear-ripened cheese.</title>
        <authorList>
            <consortium name="US DOE Joint Genome Institute (JGI-PGF)"/>
            <person name="Walter F."/>
            <person name="Albersmeier A."/>
            <person name="Kalinowski J."/>
            <person name="Ruckert C."/>
        </authorList>
    </citation>
    <scope>NUCLEOTIDE SEQUENCE</scope>
    <source>
        <strain evidence="1">CGMCC 4.7201</strain>
    </source>
</reference>
<proteinExistence type="predicted"/>
<name>A0A918A0J8_9ACTN</name>
<evidence type="ECO:0000313" key="1">
    <source>
        <dbReference type="EMBL" id="GGP00120.1"/>
    </source>
</evidence>
<dbReference type="RefSeq" id="WP_189135678.1">
    <property type="nucleotide sequence ID" value="NZ_BMMS01000052.1"/>
</dbReference>
<protein>
    <submittedName>
        <fullName evidence="1">Uncharacterized protein</fullName>
    </submittedName>
</protein>
<dbReference type="Proteomes" id="UP000641932">
    <property type="component" value="Unassembled WGS sequence"/>
</dbReference>
<reference evidence="1" key="2">
    <citation type="submission" date="2020-09" db="EMBL/GenBank/DDBJ databases">
        <authorList>
            <person name="Sun Q."/>
            <person name="Zhou Y."/>
        </authorList>
    </citation>
    <scope>NUCLEOTIDE SEQUENCE</scope>
    <source>
        <strain evidence="1">CGMCC 4.7201</strain>
    </source>
</reference>
<gene>
    <name evidence="1" type="ORF">GCM10012280_68150</name>
</gene>
<comment type="caution">
    <text evidence="1">The sequence shown here is derived from an EMBL/GenBank/DDBJ whole genome shotgun (WGS) entry which is preliminary data.</text>
</comment>
<organism evidence="1 2">
    <name type="scientific">Wenjunlia tyrosinilytica</name>
    <dbReference type="NCBI Taxonomy" id="1544741"/>
    <lineage>
        <taxon>Bacteria</taxon>
        <taxon>Bacillati</taxon>
        <taxon>Actinomycetota</taxon>
        <taxon>Actinomycetes</taxon>
        <taxon>Kitasatosporales</taxon>
        <taxon>Streptomycetaceae</taxon>
        <taxon>Wenjunlia</taxon>
    </lineage>
</organism>
<sequence>MNEDIRGLEGRLTLLKDFDQVVSHFTKEVSGADAEAAANELLRSSSVPEPGSLQLRNEITYSVCQDYEGWPGTSWGPAAKWCSIH</sequence>
<keyword evidence="2" id="KW-1185">Reference proteome</keyword>